<feature type="region of interest" description="Disordered" evidence="1">
    <location>
        <begin position="1"/>
        <end position="35"/>
    </location>
</feature>
<keyword evidence="2" id="KW-0812">Transmembrane</keyword>
<proteinExistence type="predicted"/>
<dbReference type="GO" id="GO:0016491">
    <property type="term" value="F:oxidoreductase activity"/>
    <property type="evidence" value="ECO:0007669"/>
    <property type="project" value="InterPro"/>
</dbReference>
<dbReference type="PANTHER" id="PTHR42852:SF17">
    <property type="entry name" value="THIOREDOXIN-LIKE PROTEIN HI_1115"/>
    <property type="match status" value="1"/>
</dbReference>
<evidence type="ECO:0000259" key="3">
    <source>
        <dbReference type="PROSITE" id="PS51352"/>
    </source>
</evidence>
<sequence>MSKSSTKASTRVAGDRGRKPPARPRTSAAREVERLRGGSGRRRWTIIAVSAVAVLAVVGLFLVYQGSHGQQTGTATGSGSGFRHTAGQPGAGTAAPAFTLTSSAGRQVSLADFRGKSVLLYFQEGLSCQPCWDQIKDLEQNQAAVHSAGIDAVVSITTDPANLIAQKMADEKLTTPVLSDPTLAVSHAYQANSYGMMGDMRDGHSFLLVGPDGTIRWRADYGGSPDYTMFLPTQKMLTDLARERQP</sequence>
<evidence type="ECO:0000256" key="1">
    <source>
        <dbReference type="SAM" id="MobiDB-lite"/>
    </source>
</evidence>
<dbReference type="PANTHER" id="PTHR42852">
    <property type="entry name" value="THIOL:DISULFIDE INTERCHANGE PROTEIN DSBE"/>
    <property type="match status" value="1"/>
</dbReference>
<keyword evidence="2" id="KW-0472">Membrane</keyword>
<dbReference type="InterPro" id="IPR050553">
    <property type="entry name" value="Thioredoxin_ResA/DsbE_sf"/>
</dbReference>
<name>A0A9Y2IH85_9PSEU</name>
<organism evidence="4 5">
    <name type="scientific">Amycolatopsis carbonis</name>
    <dbReference type="NCBI Taxonomy" id="715471"/>
    <lineage>
        <taxon>Bacteria</taxon>
        <taxon>Bacillati</taxon>
        <taxon>Actinomycetota</taxon>
        <taxon>Actinomycetes</taxon>
        <taxon>Pseudonocardiales</taxon>
        <taxon>Pseudonocardiaceae</taxon>
        <taxon>Amycolatopsis</taxon>
    </lineage>
</organism>
<protein>
    <submittedName>
        <fullName evidence="4">Peroxiredoxin family protein</fullName>
    </submittedName>
</protein>
<dbReference type="RefSeq" id="WP_285969920.1">
    <property type="nucleotide sequence ID" value="NZ_CP127294.1"/>
</dbReference>
<keyword evidence="5" id="KW-1185">Reference proteome</keyword>
<evidence type="ECO:0000313" key="5">
    <source>
        <dbReference type="Proteomes" id="UP001236014"/>
    </source>
</evidence>
<dbReference type="GO" id="GO:0016209">
    <property type="term" value="F:antioxidant activity"/>
    <property type="evidence" value="ECO:0007669"/>
    <property type="project" value="InterPro"/>
</dbReference>
<gene>
    <name evidence="4" type="ORF">QRX50_49305</name>
</gene>
<dbReference type="CDD" id="cd02966">
    <property type="entry name" value="TlpA_like_family"/>
    <property type="match status" value="1"/>
</dbReference>
<dbReference type="KEGG" id="acab:QRX50_49305"/>
<dbReference type="InterPro" id="IPR000866">
    <property type="entry name" value="AhpC/TSA"/>
</dbReference>
<reference evidence="4 5" key="1">
    <citation type="submission" date="2023-06" db="EMBL/GenBank/DDBJ databases">
        <authorList>
            <person name="Oyuntsetseg B."/>
            <person name="Kim S.B."/>
        </authorList>
    </citation>
    <scope>NUCLEOTIDE SEQUENCE [LARGE SCALE GENOMIC DNA]</scope>
    <source>
        <strain evidence="4 5">2-15</strain>
    </source>
</reference>
<dbReference type="Proteomes" id="UP001236014">
    <property type="component" value="Chromosome"/>
</dbReference>
<evidence type="ECO:0000313" key="4">
    <source>
        <dbReference type="EMBL" id="WIX79231.1"/>
    </source>
</evidence>
<dbReference type="EMBL" id="CP127294">
    <property type="protein sequence ID" value="WIX79231.1"/>
    <property type="molecule type" value="Genomic_DNA"/>
</dbReference>
<feature type="transmembrane region" description="Helical" evidence="2">
    <location>
        <begin position="44"/>
        <end position="64"/>
    </location>
</feature>
<dbReference type="AlphaFoldDB" id="A0A9Y2IH85"/>
<feature type="compositionally biased region" description="Low complexity" evidence="1">
    <location>
        <begin position="85"/>
        <end position="94"/>
    </location>
</feature>
<dbReference type="SUPFAM" id="SSF52833">
    <property type="entry name" value="Thioredoxin-like"/>
    <property type="match status" value="1"/>
</dbReference>
<feature type="region of interest" description="Disordered" evidence="1">
    <location>
        <begin position="72"/>
        <end position="94"/>
    </location>
</feature>
<dbReference type="InterPro" id="IPR013766">
    <property type="entry name" value="Thioredoxin_domain"/>
</dbReference>
<keyword evidence="2" id="KW-1133">Transmembrane helix</keyword>
<accession>A0A9Y2IH85</accession>
<feature type="domain" description="Thioredoxin" evidence="3">
    <location>
        <begin position="89"/>
        <end position="242"/>
    </location>
</feature>
<dbReference type="PROSITE" id="PS51352">
    <property type="entry name" value="THIOREDOXIN_2"/>
    <property type="match status" value="1"/>
</dbReference>
<dbReference type="Pfam" id="PF00578">
    <property type="entry name" value="AhpC-TSA"/>
    <property type="match status" value="1"/>
</dbReference>
<dbReference type="Gene3D" id="3.40.30.10">
    <property type="entry name" value="Glutaredoxin"/>
    <property type="match status" value="1"/>
</dbReference>
<dbReference type="InterPro" id="IPR036249">
    <property type="entry name" value="Thioredoxin-like_sf"/>
</dbReference>
<evidence type="ECO:0000256" key="2">
    <source>
        <dbReference type="SAM" id="Phobius"/>
    </source>
</evidence>